<evidence type="ECO:0000259" key="4">
    <source>
        <dbReference type="PROSITE" id="PS50219"/>
    </source>
</evidence>
<accession>A0AAF0EU70</accession>
<reference evidence="5" key="1">
    <citation type="submission" date="2023-03" db="EMBL/GenBank/DDBJ databases">
        <title>Mating type loci evolution in Malassezia.</title>
        <authorList>
            <person name="Coelho M.A."/>
        </authorList>
    </citation>
    <scope>NUCLEOTIDE SEQUENCE</scope>
    <source>
        <strain evidence="5">CBS 11721</strain>
    </source>
</reference>
<protein>
    <submittedName>
        <fullName evidence="5">Vacuolar morphogenesis protein 6</fullName>
    </submittedName>
</protein>
<evidence type="ECO:0000256" key="1">
    <source>
        <dbReference type="ARBA" id="ARBA00004184"/>
    </source>
</evidence>
<dbReference type="SUPFAM" id="SSF48452">
    <property type="entry name" value="TPR-like"/>
    <property type="match status" value="1"/>
</dbReference>
<gene>
    <name evidence="5" type="primary">VAM6</name>
    <name evidence="5" type="ORF">MCUN1_001508</name>
</gene>
<dbReference type="InterPro" id="IPR019453">
    <property type="entry name" value="VPS39/TGFA1_Znf"/>
</dbReference>
<keyword evidence="2" id="KW-0472">Membrane</keyword>
<dbReference type="PANTHER" id="PTHR12894:SF49">
    <property type="entry name" value="VAM6_VPS39-LIKE PROTEIN"/>
    <property type="match status" value="1"/>
</dbReference>
<name>A0AAF0EU70_9BASI</name>
<dbReference type="GO" id="GO:0034058">
    <property type="term" value="P:endosomal vesicle fusion"/>
    <property type="evidence" value="ECO:0007669"/>
    <property type="project" value="TreeGrafter"/>
</dbReference>
<comment type="similarity">
    <text evidence="3">Belongs to the VAM6/VPS39 family.</text>
</comment>
<dbReference type="InterPro" id="IPR019452">
    <property type="entry name" value="VPS39/TGF_beta_rcpt-assoc_1"/>
</dbReference>
<evidence type="ECO:0000313" key="6">
    <source>
        <dbReference type="Proteomes" id="UP001219933"/>
    </source>
</evidence>
<proteinExistence type="inferred from homology"/>
<dbReference type="PANTHER" id="PTHR12894">
    <property type="entry name" value="CNH DOMAIN CONTAINING"/>
    <property type="match status" value="1"/>
</dbReference>
<dbReference type="EMBL" id="CP119878">
    <property type="protein sequence ID" value="WFD34667.1"/>
    <property type="molecule type" value="Genomic_DNA"/>
</dbReference>
<evidence type="ECO:0000256" key="2">
    <source>
        <dbReference type="ARBA" id="ARBA00023136"/>
    </source>
</evidence>
<evidence type="ECO:0000256" key="3">
    <source>
        <dbReference type="ARBA" id="ARBA00038201"/>
    </source>
</evidence>
<dbReference type="Pfam" id="PF10367">
    <property type="entry name" value="zf-Vps39_C"/>
    <property type="match status" value="1"/>
</dbReference>
<feature type="domain" description="CNH" evidence="4">
    <location>
        <begin position="1"/>
        <end position="313"/>
    </location>
</feature>
<dbReference type="GO" id="GO:0000329">
    <property type="term" value="C:fungal-type vacuole membrane"/>
    <property type="evidence" value="ECO:0007669"/>
    <property type="project" value="TreeGrafter"/>
</dbReference>
<comment type="subcellular location">
    <subcellularLocation>
        <location evidence="1">Endomembrane system</location>
        <topology evidence="1">Peripheral membrane protein</topology>
    </subcellularLocation>
</comment>
<sequence length="872" mass="95114">MPLYVGTYGGMLAEYELRSGRNARTGSLTHVAKRAVSQIAYLRATDQLVLLADGNVTLVERTDPSTKTVLPTRGARCISVASWTEGGSARAPRTAARRGMEHIAAERKLAKADTCDVTLLTIGCRRQLVVFRWINDKFLDTHTLALPHTPHAFGGTDGPSVFIGFLGTYARLAVPPVSASSAPPPTDRLPSDAADRVDTGEWAVYAIPLAPPPERGFGATLLGRGRPEPIVVPADGAVLLSQENQGVFVDYNGRPTGQKQQWQTTPDAVAYSAPYLVSLHGGSFSIRVRETLRLVQEISLGEGVRAKLIVAGGQRVCALSEGAEGVIYALERCAWDEQLDSLVAAGEFDEALALLDTLGDAQLDDRDRRRSQVHACVGVAHFAAGRFEEAVDAFLDLDVNPVCVLALYPASVSGSLSRSPDEWLEAFGVAAPLPGILADTGSPAALNALGRFLSDRRRVLRGQLEAAGLRDVAGANAELDDGAPTLTSETLTPFVSILSLHAAVALARIVDTALFKTFLRTKPALVAPLCRVDNWCNVDEVYMLLKQRGMYYELATLYHGKEMHAKALSLLRDHEMATDAVTYMQGLGPKWIKLILEHAHWVLRHDAALGLQIFTADTGLVHELPRQEIAADLEAFDEDICRAYLEHVQDIDESLHTRLGKLYLAQLARGSGDLDRTLAFLQSGACDAQELLKQAPSDQLAVRATLMGRLGRHDDALRIYVHDLKDPDAAARYCERYVSTCTHIFESLLRLHLDCGDMHAAQSLLVHQAEHINAAAALELMPRDWRVKDVADFFVRSGRQRAAHIHAAWAQADLLKAHDAQLEDTLRVLRGRRVVIGEGRTCPRCERRLGNAVVAVIPATGETLHYFCAHKR</sequence>
<dbReference type="GO" id="GO:0012505">
    <property type="term" value="C:endomembrane system"/>
    <property type="evidence" value="ECO:0007669"/>
    <property type="project" value="UniProtKB-SubCell"/>
</dbReference>
<keyword evidence="6" id="KW-1185">Reference proteome</keyword>
<dbReference type="Proteomes" id="UP001219933">
    <property type="component" value="Chromosome 2"/>
</dbReference>
<dbReference type="InterPro" id="IPR001180">
    <property type="entry name" value="CNH_dom"/>
</dbReference>
<dbReference type="Pfam" id="PF10366">
    <property type="entry name" value="Vps39_1"/>
    <property type="match status" value="1"/>
</dbReference>
<dbReference type="Pfam" id="PF00780">
    <property type="entry name" value="CNH"/>
    <property type="match status" value="1"/>
</dbReference>
<dbReference type="InterPro" id="IPR032914">
    <property type="entry name" value="Vam6/VPS39/TRAP1"/>
</dbReference>
<dbReference type="InterPro" id="IPR011990">
    <property type="entry name" value="TPR-like_helical_dom_sf"/>
</dbReference>
<dbReference type="GO" id="GO:0006914">
    <property type="term" value="P:autophagy"/>
    <property type="evidence" value="ECO:0007669"/>
    <property type="project" value="TreeGrafter"/>
</dbReference>
<organism evidence="5 6">
    <name type="scientific">Malassezia cuniculi</name>
    <dbReference type="NCBI Taxonomy" id="948313"/>
    <lineage>
        <taxon>Eukaryota</taxon>
        <taxon>Fungi</taxon>
        <taxon>Dikarya</taxon>
        <taxon>Basidiomycota</taxon>
        <taxon>Ustilaginomycotina</taxon>
        <taxon>Malasseziomycetes</taxon>
        <taxon>Malasseziales</taxon>
        <taxon>Malasseziaceae</taxon>
        <taxon>Malassezia</taxon>
    </lineage>
</organism>
<dbReference type="AlphaFoldDB" id="A0AAF0EU70"/>
<dbReference type="PROSITE" id="PS50219">
    <property type="entry name" value="CNH"/>
    <property type="match status" value="1"/>
</dbReference>
<evidence type="ECO:0000313" key="5">
    <source>
        <dbReference type="EMBL" id="WFD34667.1"/>
    </source>
</evidence>